<feature type="compositionally biased region" description="Polar residues" evidence="1">
    <location>
        <begin position="562"/>
        <end position="591"/>
    </location>
</feature>
<dbReference type="AlphaFoldDB" id="A0A939MCS9"/>
<reference evidence="2" key="1">
    <citation type="submission" date="2021-03" db="EMBL/GenBank/DDBJ databases">
        <title>Whole Genome Sequence of Bradyrhizobium sp. Strain 144S4.</title>
        <authorList>
            <person name="Bromfield E.S.P."/>
            <person name="Cloutier S."/>
        </authorList>
    </citation>
    <scope>NUCLEOTIDE SEQUENCE [LARGE SCALE GENOMIC DNA]</scope>
    <source>
        <strain evidence="2">144S4</strain>
    </source>
</reference>
<evidence type="ECO:0000313" key="4">
    <source>
        <dbReference type="Proteomes" id="UP000664702"/>
    </source>
</evidence>
<gene>
    <name evidence="3" type="ORF">J4G43_021560</name>
    <name evidence="2" type="ORF">J4G43_23610</name>
</gene>
<dbReference type="KEGG" id="bban:J4G43_021560"/>
<reference evidence="3 4" key="2">
    <citation type="journal article" date="2022" name="Int. J. Syst. Evol. Microbiol.">
        <title>Strains of Bradyrhizobium barranii sp. nov. associated with legumes native to Canada are symbionts of soybeans and belong to different subspecies (subsp. barranii subsp. nov. and subsp. apii subsp. nov.) and symbiovars (sv. glycinearum and sv. septentrionale).</title>
        <authorList>
            <person name="Bromfield E.S.P."/>
            <person name="Cloutier S."/>
            <person name="Wasai-Hara S."/>
            <person name="Minamisawa K."/>
        </authorList>
    </citation>
    <scope>NUCLEOTIDE SEQUENCE [LARGE SCALE GENOMIC DNA]</scope>
    <source>
        <strain evidence="3 4">144S4</strain>
    </source>
</reference>
<dbReference type="EMBL" id="JAGEMI010000001">
    <property type="protein sequence ID" value="MBO1863792.1"/>
    <property type="molecule type" value="Genomic_DNA"/>
</dbReference>
<dbReference type="Proteomes" id="UP000664702">
    <property type="component" value="Chromosome"/>
</dbReference>
<dbReference type="EMBL" id="CP086136">
    <property type="protein sequence ID" value="UEM16570.1"/>
    <property type="molecule type" value="Genomic_DNA"/>
</dbReference>
<dbReference type="RefSeq" id="WP_208086209.1">
    <property type="nucleotide sequence ID" value="NZ_CP086136.1"/>
</dbReference>
<feature type="region of interest" description="Disordered" evidence="1">
    <location>
        <begin position="628"/>
        <end position="651"/>
    </location>
</feature>
<name>A0A939MCS9_9BRAD</name>
<protein>
    <recommendedName>
        <fullName evidence="5">ATP-binding protein</fullName>
    </recommendedName>
</protein>
<sequence>MSADATVEPDQLIADAIGSAEEMPDPLAGLAEKTAADPGAPFMPEALEALAALRQNNRAAFEALRAQLKKAGCRVTALDDAIAEENGTPSGRGPTQADILIDLAQTAEMFHTPDGAGFADLDINGHRETWPIRAKGFRRWLARRFFEETGGAPSSEALQSALNVIEAKAHFDAPERPVHIRVGGLDGRLYLDLGDETWRAVEIDATGWRVIDNPPVRFRRASGMKPMPVPVRGGSVASLRSFLNVQTEVDFVLVVAWALACLRNRGPYPVIVLSGEQGSAKSTFSAILRALLDPNTAPLRALPREDRDLFIAASNGHVLAFDNVSGLPAWISDTLCRLATGGGFAVRQLYSDQDEVLFDAARPVILNGIEDIVTRPDLADRAVFLTLEPIPEDRRRPEQELWAAFEAERPRILGVLLDAVAKGLAELPHTKLDKLPRMADFALWATACETALWPQGTFWSAYCGNRDDAVEGVIDADPIAAAVRAVMTTRPEWTGTASALLGALAELVGERVAKSKTWPDSPRALAGRLRRAATFLRKIGIDIGFEREGRARTRMIRITTTGKSASSETEGAQPSVSSTPPACQPKPNSGNGFALPGLRTVSSLANGSTGGNGSPVCTNPLRSNIETVADGADARHPRQSTPKNTGWRARL</sequence>
<evidence type="ECO:0000313" key="2">
    <source>
        <dbReference type="EMBL" id="MBO1863792.1"/>
    </source>
</evidence>
<organism evidence="2">
    <name type="scientific">Bradyrhizobium barranii subsp. barranii</name>
    <dbReference type="NCBI Taxonomy" id="2823807"/>
    <lineage>
        <taxon>Bacteria</taxon>
        <taxon>Pseudomonadati</taxon>
        <taxon>Pseudomonadota</taxon>
        <taxon>Alphaproteobacteria</taxon>
        <taxon>Hyphomicrobiales</taxon>
        <taxon>Nitrobacteraceae</taxon>
        <taxon>Bradyrhizobium</taxon>
        <taxon>Bradyrhizobium barranii</taxon>
    </lineage>
</organism>
<proteinExistence type="predicted"/>
<dbReference type="InterPro" id="IPR027417">
    <property type="entry name" value="P-loop_NTPase"/>
</dbReference>
<evidence type="ECO:0008006" key="5">
    <source>
        <dbReference type="Google" id="ProtNLM"/>
    </source>
</evidence>
<evidence type="ECO:0000256" key="1">
    <source>
        <dbReference type="SAM" id="MobiDB-lite"/>
    </source>
</evidence>
<dbReference type="SUPFAM" id="SSF52540">
    <property type="entry name" value="P-loop containing nucleoside triphosphate hydrolases"/>
    <property type="match status" value="1"/>
</dbReference>
<accession>A0A939MCS9</accession>
<evidence type="ECO:0000313" key="3">
    <source>
        <dbReference type="EMBL" id="UEM16570.1"/>
    </source>
</evidence>
<feature type="region of interest" description="Disordered" evidence="1">
    <location>
        <begin position="560"/>
        <end position="597"/>
    </location>
</feature>